<proteinExistence type="predicted"/>
<evidence type="ECO:0000313" key="2">
    <source>
        <dbReference type="EMBL" id="MCE3049923.1"/>
    </source>
</evidence>
<evidence type="ECO:0000313" key="3">
    <source>
        <dbReference type="Proteomes" id="UP000823775"/>
    </source>
</evidence>
<organism evidence="2 3">
    <name type="scientific">Datura stramonium</name>
    <name type="common">Jimsonweed</name>
    <name type="synonym">Common thornapple</name>
    <dbReference type="NCBI Taxonomy" id="4076"/>
    <lineage>
        <taxon>Eukaryota</taxon>
        <taxon>Viridiplantae</taxon>
        <taxon>Streptophyta</taxon>
        <taxon>Embryophyta</taxon>
        <taxon>Tracheophyta</taxon>
        <taxon>Spermatophyta</taxon>
        <taxon>Magnoliopsida</taxon>
        <taxon>eudicotyledons</taxon>
        <taxon>Gunneridae</taxon>
        <taxon>Pentapetalae</taxon>
        <taxon>asterids</taxon>
        <taxon>lamiids</taxon>
        <taxon>Solanales</taxon>
        <taxon>Solanaceae</taxon>
        <taxon>Solanoideae</taxon>
        <taxon>Datureae</taxon>
        <taxon>Datura</taxon>
    </lineage>
</organism>
<gene>
    <name evidence="2" type="ORF">HAX54_046139</name>
</gene>
<reference evidence="2 3" key="1">
    <citation type="journal article" date="2021" name="BMC Genomics">
        <title>Datura genome reveals duplications of psychoactive alkaloid biosynthetic genes and high mutation rate following tissue culture.</title>
        <authorList>
            <person name="Rajewski A."/>
            <person name="Carter-House D."/>
            <person name="Stajich J."/>
            <person name="Litt A."/>
        </authorList>
    </citation>
    <scope>NUCLEOTIDE SEQUENCE [LARGE SCALE GENOMIC DNA]</scope>
    <source>
        <strain evidence="2">AR-01</strain>
    </source>
</reference>
<feature type="non-terminal residue" evidence="2">
    <location>
        <position position="1"/>
    </location>
</feature>
<evidence type="ECO:0000256" key="1">
    <source>
        <dbReference type="SAM" id="MobiDB-lite"/>
    </source>
</evidence>
<dbReference type="Proteomes" id="UP000823775">
    <property type="component" value="Unassembled WGS sequence"/>
</dbReference>
<accession>A0ABS8WKH6</accession>
<comment type="caution">
    <text evidence="2">The sequence shown here is derived from an EMBL/GenBank/DDBJ whole genome shotgun (WGS) entry which is preliminary data.</text>
</comment>
<sequence>AVMRLRLFPIGGDNTLAENSATQVASPMSGEAHVLILAKIDVETHAAKKYDVEMSKDEKRYDLKLHKPVIEVFGSSGPSAKVAEPITEPVDAATWTELVGHTTQLPISTPSTTGANATNREKNHSTPRAEEHATGATVSLELQTLITPPPSTEVVSPNTISVPVTTCATVEVSGLHRPRLSC</sequence>
<keyword evidence="3" id="KW-1185">Reference proteome</keyword>
<dbReference type="EMBL" id="JACEIK010007240">
    <property type="protein sequence ID" value="MCE3049923.1"/>
    <property type="molecule type" value="Genomic_DNA"/>
</dbReference>
<feature type="region of interest" description="Disordered" evidence="1">
    <location>
        <begin position="102"/>
        <end position="136"/>
    </location>
</feature>
<feature type="compositionally biased region" description="Basic and acidic residues" evidence="1">
    <location>
        <begin position="119"/>
        <end position="133"/>
    </location>
</feature>
<name>A0ABS8WKH6_DATST</name>
<protein>
    <submittedName>
        <fullName evidence="2">Uncharacterized protein</fullName>
    </submittedName>
</protein>
<feature type="compositionally biased region" description="Polar residues" evidence="1">
    <location>
        <begin position="102"/>
        <end position="118"/>
    </location>
</feature>